<evidence type="ECO:0000313" key="2">
    <source>
        <dbReference type="EMBL" id="MTB95250.1"/>
    </source>
</evidence>
<evidence type="ECO:0000313" key="3">
    <source>
        <dbReference type="Proteomes" id="UP000433406"/>
    </source>
</evidence>
<gene>
    <name evidence="2" type="ORF">GGQ22_09140</name>
</gene>
<proteinExistence type="predicted"/>
<comment type="caution">
    <text evidence="2">The sequence shown here is derived from an EMBL/GenBank/DDBJ whole genome shotgun (WGS) entry which is preliminary data.</text>
</comment>
<dbReference type="InterPro" id="IPR019251">
    <property type="entry name" value="DUF2231_TM"/>
</dbReference>
<accession>A0A6I3JAW9</accession>
<keyword evidence="3" id="KW-1185">Reference proteome</keyword>
<dbReference type="RefSeq" id="WP_154614859.1">
    <property type="nucleotide sequence ID" value="NZ_CP053660.1"/>
</dbReference>
<sequence>MDINGLPLHALVVHTAVVLGPVAALFGIAYAAVPRWRDWLRWPMAVLAVPAAAAVWVAFLSGEQLTEANQYGGPLAALVETHEERAAVFRLVVLAFAVVAVLAAALHRRVGVARWVLAVLLAGTGVATVVYAVLTGDAGAQVAWYGVQP</sequence>
<reference evidence="2 3" key="1">
    <citation type="submission" date="2019-10" db="EMBL/GenBank/DDBJ databases">
        <title>Nocardioides novel species isolated from the excrement of Marmot.</title>
        <authorList>
            <person name="Zhang G."/>
        </authorList>
    </citation>
    <scope>NUCLEOTIDE SEQUENCE [LARGE SCALE GENOMIC DNA]</scope>
    <source>
        <strain evidence="3">zg-579</strain>
    </source>
</reference>
<feature type="domain" description="DUF2231" evidence="1">
    <location>
        <begin position="5"/>
        <end position="144"/>
    </location>
</feature>
<dbReference type="AlphaFoldDB" id="A0A6I3JAW9"/>
<protein>
    <recommendedName>
        <fullName evidence="1">DUF2231 domain-containing protein</fullName>
    </recommendedName>
</protein>
<dbReference type="EMBL" id="WLCI01000008">
    <property type="protein sequence ID" value="MTB95250.1"/>
    <property type="molecule type" value="Genomic_DNA"/>
</dbReference>
<name>A0A6I3JAW9_9ACTN</name>
<dbReference type="Pfam" id="PF09990">
    <property type="entry name" value="DUF2231"/>
    <property type="match status" value="1"/>
</dbReference>
<evidence type="ECO:0000259" key="1">
    <source>
        <dbReference type="Pfam" id="PF09990"/>
    </source>
</evidence>
<dbReference type="Proteomes" id="UP000433406">
    <property type="component" value="Unassembled WGS sequence"/>
</dbReference>
<organism evidence="2 3">
    <name type="scientific">Nocardioides marmotae</name>
    <dbReference type="NCBI Taxonomy" id="2663857"/>
    <lineage>
        <taxon>Bacteria</taxon>
        <taxon>Bacillati</taxon>
        <taxon>Actinomycetota</taxon>
        <taxon>Actinomycetes</taxon>
        <taxon>Propionibacteriales</taxon>
        <taxon>Nocardioidaceae</taxon>
        <taxon>Nocardioides</taxon>
    </lineage>
</organism>